<evidence type="ECO:0000313" key="1">
    <source>
        <dbReference type="EMBL" id="CAG9325848.1"/>
    </source>
</evidence>
<gene>
    <name evidence="1" type="ORF">BSTOLATCC_MIC39631</name>
</gene>
<organism evidence="1 2">
    <name type="scientific">Blepharisma stoltei</name>
    <dbReference type="NCBI Taxonomy" id="1481888"/>
    <lineage>
        <taxon>Eukaryota</taxon>
        <taxon>Sar</taxon>
        <taxon>Alveolata</taxon>
        <taxon>Ciliophora</taxon>
        <taxon>Postciliodesmatophora</taxon>
        <taxon>Heterotrichea</taxon>
        <taxon>Heterotrichida</taxon>
        <taxon>Blepharismidae</taxon>
        <taxon>Blepharisma</taxon>
    </lineage>
</organism>
<sequence>MLTLLNLSKDSADAIKSFLFVDEAHYPLDSEKWLIESKEFKTFSIEESKIEELFKGLSSFPSDLNCNSSSNCLQFQTLNIQNFHNPIIFEFSQNFIRGWKRNLLDLPKTIENFCPGGLIWNFSNKENNQETISCRKYSISSQLNEINFIQKIGEVIYIGGGGGGFSYTIKTQDSHTSALIWNILPKNSDSFFKSYHKFENSKCLQKFRRICSFIPKTA</sequence>
<dbReference type="AlphaFoldDB" id="A0AAU9JVU6"/>
<dbReference type="Proteomes" id="UP001162131">
    <property type="component" value="Unassembled WGS sequence"/>
</dbReference>
<accession>A0AAU9JVU6</accession>
<dbReference type="EMBL" id="CAJZBQ010000039">
    <property type="protein sequence ID" value="CAG9325848.1"/>
    <property type="molecule type" value="Genomic_DNA"/>
</dbReference>
<proteinExistence type="predicted"/>
<reference evidence="1" key="1">
    <citation type="submission" date="2021-09" db="EMBL/GenBank/DDBJ databases">
        <authorList>
            <consortium name="AG Swart"/>
            <person name="Singh M."/>
            <person name="Singh A."/>
            <person name="Seah K."/>
            <person name="Emmerich C."/>
        </authorList>
    </citation>
    <scope>NUCLEOTIDE SEQUENCE</scope>
    <source>
        <strain evidence="1">ATCC30299</strain>
    </source>
</reference>
<evidence type="ECO:0000313" key="2">
    <source>
        <dbReference type="Proteomes" id="UP001162131"/>
    </source>
</evidence>
<name>A0AAU9JVU6_9CILI</name>
<protein>
    <submittedName>
        <fullName evidence="1">Uncharacterized protein</fullName>
    </submittedName>
</protein>
<comment type="caution">
    <text evidence="1">The sequence shown here is derived from an EMBL/GenBank/DDBJ whole genome shotgun (WGS) entry which is preliminary data.</text>
</comment>
<keyword evidence="2" id="KW-1185">Reference proteome</keyword>